<dbReference type="EMBL" id="BAAAHE010000001">
    <property type="protein sequence ID" value="GAA0602663.1"/>
    <property type="molecule type" value="Genomic_DNA"/>
</dbReference>
<feature type="chain" id="PRO_5045240756" evidence="1">
    <location>
        <begin position="26"/>
        <end position="181"/>
    </location>
</feature>
<protein>
    <submittedName>
        <fullName evidence="2">Uncharacterized protein</fullName>
    </submittedName>
</protein>
<evidence type="ECO:0000313" key="2">
    <source>
        <dbReference type="EMBL" id="GAA0602663.1"/>
    </source>
</evidence>
<keyword evidence="3" id="KW-1185">Reference proteome</keyword>
<evidence type="ECO:0000313" key="3">
    <source>
        <dbReference type="Proteomes" id="UP001500957"/>
    </source>
</evidence>
<comment type="caution">
    <text evidence="2">The sequence shown here is derived from an EMBL/GenBank/DDBJ whole genome shotgun (WGS) entry which is preliminary data.</text>
</comment>
<dbReference type="Proteomes" id="UP001500957">
    <property type="component" value="Unassembled WGS sequence"/>
</dbReference>
<dbReference type="RefSeq" id="WP_344600266.1">
    <property type="nucleotide sequence ID" value="NZ_BAAAHE010000001.1"/>
</dbReference>
<reference evidence="2 3" key="1">
    <citation type="journal article" date="2019" name="Int. J. Syst. Evol. Microbiol.">
        <title>The Global Catalogue of Microorganisms (GCM) 10K type strain sequencing project: providing services to taxonomists for standard genome sequencing and annotation.</title>
        <authorList>
            <consortium name="The Broad Institute Genomics Platform"/>
            <consortium name="The Broad Institute Genome Sequencing Center for Infectious Disease"/>
            <person name="Wu L."/>
            <person name="Ma J."/>
        </authorList>
    </citation>
    <scope>NUCLEOTIDE SEQUENCE [LARGE SCALE GENOMIC DNA]</scope>
    <source>
        <strain evidence="2 3">JCM 10671</strain>
    </source>
</reference>
<proteinExistence type="predicted"/>
<name>A0ABN1G279_9ACTN</name>
<sequence>MKIATRCGVTVAMLGVLLGGAPALAAGAQAVEKPAAPAAAEPCPAARVTGFSALLDALSTGSVAGPSVLYGIALAALSQPLPDPLGTAQAQFLTQGAQGVQQLRAEAPGYIDQVRTVIAPFSAGNEMANQGVDAFADGLDALADTGGKAIAPSDLTLRQIAILVRTARENPPTPCSTNSID</sequence>
<accession>A0ABN1G279</accession>
<gene>
    <name evidence="2" type="ORF">GCM10009547_00080</name>
</gene>
<evidence type="ECO:0000256" key="1">
    <source>
        <dbReference type="SAM" id="SignalP"/>
    </source>
</evidence>
<organism evidence="2 3">
    <name type="scientific">Sporichthya brevicatena</name>
    <dbReference type="NCBI Taxonomy" id="171442"/>
    <lineage>
        <taxon>Bacteria</taxon>
        <taxon>Bacillati</taxon>
        <taxon>Actinomycetota</taxon>
        <taxon>Actinomycetes</taxon>
        <taxon>Sporichthyales</taxon>
        <taxon>Sporichthyaceae</taxon>
        <taxon>Sporichthya</taxon>
    </lineage>
</organism>
<feature type="signal peptide" evidence="1">
    <location>
        <begin position="1"/>
        <end position="25"/>
    </location>
</feature>
<keyword evidence="1" id="KW-0732">Signal</keyword>